<comment type="caution">
    <text evidence="1">The sequence shown here is derived from an EMBL/GenBank/DDBJ whole genome shotgun (WGS) entry which is preliminary data.</text>
</comment>
<dbReference type="AlphaFoldDB" id="A0A0S8G4R1"/>
<evidence type="ECO:0000313" key="1">
    <source>
        <dbReference type="EMBL" id="KPK67067.1"/>
    </source>
</evidence>
<name>A0A0S8G4R1_UNCT6</name>
<gene>
    <name evidence="1" type="ORF">AMJ82_11315</name>
</gene>
<evidence type="ECO:0000313" key="2">
    <source>
        <dbReference type="Proteomes" id="UP000051717"/>
    </source>
</evidence>
<dbReference type="PROSITE" id="PS51257">
    <property type="entry name" value="PROKAR_LIPOPROTEIN"/>
    <property type="match status" value="1"/>
</dbReference>
<reference evidence="1 2" key="1">
    <citation type="journal article" date="2015" name="Microbiome">
        <title>Genomic resolution of linkages in carbon, nitrogen, and sulfur cycling among widespread estuary sediment bacteria.</title>
        <authorList>
            <person name="Baker B.J."/>
            <person name="Lazar C.S."/>
            <person name="Teske A.P."/>
            <person name="Dick G.J."/>
        </authorList>
    </citation>
    <scope>NUCLEOTIDE SEQUENCE [LARGE SCALE GENOMIC DNA]</scope>
    <source>
        <strain evidence="1">SM23_40</strain>
    </source>
</reference>
<dbReference type="Proteomes" id="UP000051717">
    <property type="component" value="Unassembled WGS sequence"/>
</dbReference>
<protein>
    <submittedName>
        <fullName evidence="1">Uncharacterized protein</fullName>
    </submittedName>
</protein>
<dbReference type="EMBL" id="LJUI01000149">
    <property type="protein sequence ID" value="KPK67067.1"/>
    <property type="molecule type" value="Genomic_DNA"/>
</dbReference>
<sequence length="688" mass="72957">MVILRTDTGRGVALLSPWAACLALALLLTSAGCFKEPAAPSWDVRVAIPLINQTQTVLDIIAEEEYLTWDSLSLDSLVYFAISDSIGFGIGDEIRTQPVSQSLVLEVGEFELGPFGPESLSVGLVTLCPECEPLLGTTSPVPPFAFSINPVPLPTLEDFDSLLVASCLIIIEMQNNLPIPLDAVSFTIMSGGTDIAGPSPGLSFAPGETQVETLQVAPGSMVRNPLAVIVAGQSPGSGGGAVYIPEDAGLELPVSIFDLVLIEAWAQFDGLSVPIADTIGVQGVGQLDSARIYQGTLSGWVASYLTVNCRVDVSLPEIRGPSGQSLFIGIQLPSGEMRTYSRVLDGYTVRDQGGSPSDITLSVEGELVLNSGGQTVHISQDDYVELHIDMGETVLDAAWGILTPHTIHMSPRSQQVDLPDGLDAIEWLADPRVLFEICRNIDFPVSLDSARVTGESEGGDLVSLSVDSLRLPPNPLPVVACTTFVFDNSNSNIRDFLLNLPELVEASGTAMVGDGLYSGSIERDDSLHGRITCTFPLILSLRADTVRSEPQAVELSEDVRELIRDHLTRGEVIIIITNHLPFGAGGTLYVGADSATVFDDPLLVVPESGATVVSAAPVGQDSLVSSAVADTIVLGLDESDVRAFDNDELYTGVEVVFEGTGGQVVKVQVSDYIRFTGVLRIVARVKGD</sequence>
<organism evidence="1 2">
    <name type="scientific">candidate division TA06 bacterium SM23_40</name>
    <dbReference type="NCBI Taxonomy" id="1703774"/>
    <lineage>
        <taxon>Bacteria</taxon>
        <taxon>Bacteria division TA06</taxon>
    </lineage>
</organism>
<proteinExistence type="predicted"/>
<accession>A0A0S8G4R1</accession>